<name>A0A1V6SPX3_9EURO</name>
<evidence type="ECO:0000313" key="2">
    <source>
        <dbReference type="Proteomes" id="UP000191285"/>
    </source>
</evidence>
<dbReference type="AlphaFoldDB" id="A0A1V6SPX3"/>
<comment type="caution">
    <text evidence="1">The sequence shown here is derived from an EMBL/GenBank/DDBJ whole genome shotgun (WGS) entry which is preliminary data.</text>
</comment>
<sequence length="198" mass="23051">MYEALVSILTEQRWTFNEDSVRPVEICFNKNGTGELYCIIEFQIFIAAEFDWKALGPSLEERKVKTNNASPDTPIELAQVEIELTLSTRPASRLEPQAISNLCMNQDWLTDDAFKAKKFTITLEQGRFTSPNEIHSYESKPRYELRLVFSPSVFPPESEWKEPRNAAAAYRFWEWNEFCSRELSPTWMERVGNMCSLM</sequence>
<evidence type="ECO:0000313" key="1">
    <source>
        <dbReference type="EMBL" id="OQE15918.1"/>
    </source>
</evidence>
<organism evidence="1 2">
    <name type="scientific">Penicillium steckii</name>
    <dbReference type="NCBI Taxonomy" id="303698"/>
    <lineage>
        <taxon>Eukaryota</taxon>
        <taxon>Fungi</taxon>
        <taxon>Dikarya</taxon>
        <taxon>Ascomycota</taxon>
        <taxon>Pezizomycotina</taxon>
        <taxon>Eurotiomycetes</taxon>
        <taxon>Eurotiomycetidae</taxon>
        <taxon>Eurotiales</taxon>
        <taxon>Aspergillaceae</taxon>
        <taxon>Penicillium</taxon>
    </lineage>
</organism>
<reference evidence="2" key="1">
    <citation type="journal article" date="2017" name="Nat. Microbiol.">
        <title>Global analysis of biosynthetic gene clusters reveals vast potential of secondary metabolite production in Penicillium species.</title>
        <authorList>
            <person name="Nielsen J.C."/>
            <person name="Grijseels S."/>
            <person name="Prigent S."/>
            <person name="Ji B."/>
            <person name="Dainat J."/>
            <person name="Nielsen K.F."/>
            <person name="Frisvad J.C."/>
            <person name="Workman M."/>
            <person name="Nielsen J."/>
        </authorList>
    </citation>
    <scope>NUCLEOTIDE SEQUENCE [LARGE SCALE GENOMIC DNA]</scope>
    <source>
        <strain evidence="2">IBT 24891</strain>
    </source>
</reference>
<dbReference type="EMBL" id="MLKD01000026">
    <property type="protein sequence ID" value="OQE15918.1"/>
    <property type="molecule type" value="Genomic_DNA"/>
</dbReference>
<proteinExistence type="predicted"/>
<dbReference type="OrthoDB" id="4363214at2759"/>
<keyword evidence="2" id="KW-1185">Reference proteome</keyword>
<accession>A0A1V6SPX3</accession>
<gene>
    <name evidence="1" type="ORF">PENSTE_c026G07415</name>
</gene>
<dbReference type="Proteomes" id="UP000191285">
    <property type="component" value="Unassembled WGS sequence"/>
</dbReference>
<protein>
    <submittedName>
        <fullName evidence="1">Uncharacterized protein</fullName>
    </submittedName>
</protein>